<dbReference type="Proteomes" id="UP000237684">
    <property type="component" value="Unassembled WGS sequence"/>
</dbReference>
<dbReference type="OrthoDB" id="191213at2"/>
<dbReference type="EMBL" id="NIGF01000033">
    <property type="protein sequence ID" value="PQV62461.1"/>
    <property type="molecule type" value="Genomic_DNA"/>
</dbReference>
<proteinExistence type="predicted"/>
<dbReference type="AlphaFoldDB" id="A0A2S8SNU2"/>
<name>A0A2S8SNU2_9BACT</name>
<organism evidence="2 3">
    <name type="scientific">Abditibacterium utsteinense</name>
    <dbReference type="NCBI Taxonomy" id="1960156"/>
    <lineage>
        <taxon>Bacteria</taxon>
        <taxon>Pseudomonadati</taxon>
        <taxon>Abditibacteriota</taxon>
        <taxon>Abditibacteriia</taxon>
        <taxon>Abditibacteriales</taxon>
        <taxon>Abditibacteriaceae</taxon>
        <taxon>Abditibacterium</taxon>
    </lineage>
</organism>
<gene>
    <name evidence="2" type="ORF">B1R32_1334</name>
</gene>
<dbReference type="InParanoid" id="A0A2S8SNU2"/>
<protein>
    <submittedName>
        <fullName evidence="2">TRAP transporter T-component</fullName>
    </submittedName>
</protein>
<comment type="caution">
    <text evidence="2">The sequence shown here is derived from an EMBL/GenBank/DDBJ whole genome shotgun (WGS) entry which is preliminary data.</text>
</comment>
<keyword evidence="1" id="KW-0175">Coiled coil</keyword>
<dbReference type="RefSeq" id="WP_106381370.1">
    <property type="nucleotide sequence ID" value="NZ_NIGF01000033.1"/>
</dbReference>
<feature type="coiled-coil region" evidence="1">
    <location>
        <begin position="16"/>
        <end position="43"/>
    </location>
</feature>
<dbReference type="InterPro" id="IPR038537">
    <property type="entry name" value="TatT_sf"/>
</dbReference>
<evidence type="ECO:0000256" key="1">
    <source>
        <dbReference type="SAM" id="Coils"/>
    </source>
</evidence>
<sequence length="237" mass="27080">MNNSSNLETLDALWKLRHNEDDLRDHNRLLDALARENIDLEARYEIDFRRARAHQFAAMQLLERGQTKAARAEFERGVEVSQWTLAASSNGSLGETERGEGRFWWAVNTLEMGRMGGKWAAYWAARGAKPHLETVQRWDEEFHFAGALRVLGRLAHLAPPRVGGGLETSREHFERALQIADNSTTRLYFAALLDDTGAKNEAKAQIEAILSAPDDQDWMWEQARDRQKAQQWLAQNP</sequence>
<accession>A0A2S8SNU2</accession>
<evidence type="ECO:0000313" key="2">
    <source>
        <dbReference type="EMBL" id="PQV62461.1"/>
    </source>
</evidence>
<keyword evidence="3" id="KW-1185">Reference proteome</keyword>
<dbReference type="Gene3D" id="1.25.40.920">
    <property type="entry name" value="TRAP transporter T-component"/>
    <property type="match status" value="1"/>
</dbReference>
<evidence type="ECO:0000313" key="3">
    <source>
        <dbReference type="Proteomes" id="UP000237684"/>
    </source>
</evidence>
<dbReference type="Pfam" id="PF16811">
    <property type="entry name" value="TAtT"/>
    <property type="match status" value="1"/>
</dbReference>
<dbReference type="InterPro" id="IPR031823">
    <property type="entry name" value="TatT"/>
</dbReference>
<reference evidence="2 3" key="1">
    <citation type="journal article" date="2018" name="Syst. Appl. Microbiol.">
        <title>Abditibacterium utsteinense sp. nov., the first cultivated member of candidate phylum FBP, isolated from ice-free Antarctic soil samples.</title>
        <authorList>
            <person name="Tahon G."/>
            <person name="Tytgat B."/>
            <person name="Lebbe L."/>
            <person name="Carlier A."/>
            <person name="Willems A."/>
        </authorList>
    </citation>
    <scope>NUCLEOTIDE SEQUENCE [LARGE SCALE GENOMIC DNA]</scope>
    <source>
        <strain evidence="2 3">LMG 29911</strain>
    </source>
</reference>